<dbReference type="AlphaFoldDB" id="A0AAW4NVP1"/>
<dbReference type="RefSeq" id="WP_095700374.1">
    <property type="nucleotide sequence ID" value="NZ_CP077421.1"/>
</dbReference>
<dbReference type="EMBL" id="JAESHX010000011">
    <property type="protein sequence ID" value="MBW5891183.1"/>
    <property type="molecule type" value="Genomic_DNA"/>
</dbReference>
<organism evidence="1 2">
    <name type="scientific">Pectobacterium polaris</name>
    <dbReference type="NCBI Taxonomy" id="2042057"/>
    <lineage>
        <taxon>Bacteria</taxon>
        <taxon>Pseudomonadati</taxon>
        <taxon>Pseudomonadota</taxon>
        <taxon>Gammaproteobacteria</taxon>
        <taxon>Enterobacterales</taxon>
        <taxon>Pectobacteriaceae</taxon>
        <taxon>Pectobacterium</taxon>
    </lineage>
</organism>
<evidence type="ECO:0000313" key="2">
    <source>
        <dbReference type="Proteomes" id="UP000696310"/>
    </source>
</evidence>
<dbReference type="Proteomes" id="UP000696310">
    <property type="component" value="Unassembled WGS sequence"/>
</dbReference>
<comment type="caution">
    <text evidence="1">The sequence shown here is derived from an EMBL/GenBank/DDBJ whole genome shotgun (WGS) entry which is preliminary data.</text>
</comment>
<dbReference type="KEGG" id="ppoa:BJK05_11355"/>
<reference evidence="1" key="2">
    <citation type="submission" date="2021-01" db="EMBL/GenBank/DDBJ databases">
        <authorList>
            <person name="Vargas Peralta D."/>
        </authorList>
    </citation>
    <scope>NUCLEOTIDE SEQUENCE</scope>
    <source>
        <strain evidence="1">A3</strain>
    </source>
</reference>
<protein>
    <recommendedName>
        <fullName evidence="3">Nucleotidyltransferase</fullName>
    </recommendedName>
</protein>
<name>A0AAW4NVP1_9GAMM</name>
<proteinExistence type="predicted"/>
<accession>A0AAW4NVP1</accession>
<sequence>MVLNFYEENKKIYTEYLDQLENFLSGINHSIYLRGSANKSISDSSFIPWDIDLVLFSQGEINNEVVDKIRENTFNFNDKISSLGYPYIDICFFSKPKNNSTDKYLLYLLKKDSYVIKGFNNEIIDNAEKPNKKELGELYNRNIDIITNKNHRLSIEKNGPNYSRKLKNIIKSISRCGCILLLLKDDIFTRDVNTGLDALHRHFADDVFTKIKLPLMELSNPSYIDLALVKIRDYKVE</sequence>
<evidence type="ECO:0000313" key="1">
    <source>
        <dbReference type="EMBL" id="MBW5891183.1"/>
    </source>
</evidence>
<gene>
    <name evidence="1" type="ORF">IM880_03095</name>
</gene>
<evidence type="ECO:0008006" key="3">
    <source>
        <dbReference type="Google" id="ProtNLM"/>
    </source>
</evidence>
<reference evidence="1" key="1">
    <citation type="journal article" date="2021" name="bioRxiv">
        <title>Identification of Pectobacterium species isolated from the soft rot of tetecho (Neobuxbaumia tetetzo), a columnar cactus, and associated metagenomics.</title>
        <authorList>
            <person name="Vargas-Peralta D."/>
            <person name="Narvaez-Barragan D.A."/>
            <person name="de Sandozequi A."/>
            <person name="Romero-Gutierrez M.F."/>
            <person name="Segovia L."/>
            <person name="Martinez-Anaya C."/>
            <person name="Alcaraz L.D."/>
            <person name="de la Torre Almaraz R."/>
        </authorList>
    </citation>
    <scope>NUCLEOTIDE SEQUENCE</scope>
    <source>
        <strain evidence="1">A3</strain>
    </source>
</reference>